<dbReference type="Gene3D" id="3.10.10.10">
    <property type="entry name" value="HIV Type 1 Reverse Transcriptase, subunit A, domain 1"/>
    <property type="match status" value="1"/>
</dbReference>
<dbReference type="InterPro" id="IPR056924">
    <property type="entry name" value="SH3_Tf2-1"/>
</dbReference>
<keyword evidence="14" id="KW-0238">DNA-binding</keyword>
<dbReference type="GO" id="GO:0004519">
    <property type="term" value="F:endonuclease activity"/>
    <property type="evidence" value="ECO:0007669"/>
    <property type="project" value="UniProtKB-KW"/>
</dbReference>
<evidence type="ECO:0000313" key="23">
    <source>
        <dbReference type="Proteomes" id="UP000242715"/>
    </source>
</evidence>
<dbReference type="Gene3D" id="3.10.20.370">
    <property type="match status" value="1"/>
</dbReference>
<dbReference type="InterPro" id="IPR001584">
    <property type="entry name" value="Integrase_cat-core"/>
</dbReference>
<feature type="compositionally biased region" description="Basic and acidic residues" evidence="18">
    <location>
        <begin position="21"/>
        <end position="31"/>
    </location>
</feature>
<evidence type="ECO:0000256" key="4">
    <source>
        <dbReference type="ARBA" id="ARBA00022695"/>
    </source>
</evidence>
<dbReference type="OrthoDB" id="115435at2759"/>
<dbReference type="Gene3D" id="3.30.70.270">
    <property type="match status" value="2"/>
</dbReference>
<evidence type="ECO:0000256" key="15">
    <source>
        <dbReference type="ARBA" id="ARBA00023172"/>
    </source>
</evidence>
<evidence type="ECO:0000256" key="18">
    <source>
        <dbReference type="SAM" id="MobiDB-lite"/>
    </source>
</evidence>
<dbReference type="CDD" id="cd00303">
    <property type="entry name" value="retropepsin_like"/>
    <property type="match status" value="1"/>
</dbReference>
<dbReference type="CDD" id="cd09274">
    <property type="entry name" value="RNase_HI_RT_Ty3"/>
    <property type="match status" value="1"/>
</dbReference>
<dbReference type="GO" id="GO:0006508">
    <property type="term" value="P:proteolysis"/>
    <property type="evidence" value="ECO:0007669"/>
    <property type="project" value="UniProtKB-KW"/>
</dbReference>
<dbReference type="SUPFAM" id="SSF57756">
    <property type="entry name" value="Retrovirus zinc finger-like domains"/>
    <property type="match status" value="1"/>
</dbReference>
<dbReference type="GO" id="GO:0004190">
    <property type="term" value="F:aspartic-type endopeptidase activity"/>
    <property type="evidence" value="ECO:0007669"/>
    <property type="project" value="UniProtKB-KW"/>
</dbReference>
<dbReference type="InterPro" id="IPR036397">
    <property type="entry name" value="RNaseH_sf"/>
</dbReference>
<evidence type="ECO:0000256" key="1">
    <source>
        <dbReference type="ARBA" id="ARBA00012493"/>
    </source>
</evidence>
<evidence type="ECO:0000256" key="11">
    <source>
        <dbReference type="ARBA" id="ARBA00022908"/>
    </source>
</evidence>
<dbReference type="EMBL" id="DF973611">
    <property type="protein sequence ID" value="GAU35947.1"/>
    <property type="molecule type" value="Genomic_DNA"/>
</dbReference>
<feature type="domain" description="Integrase catalytic" evidence="21">
    <location>
        <begin position="908"/>
        <end position="1075"/>
    </location>
</feature>
<keyword evidence="7" id="KW-0064">Aspartyl protease</keyword>
<evidence type="ECO:0000256" key="12">
    <source>
        <dbReference type="ARBA" id="ARBA00022918"/>
    </source>
</evidence>
<dbReference type="GO" id="GO:0015074">
    <property type="term" value="P:DNA integration"/>
    <property type="evidence" value="ECO:0007669"/>
    <property type="project" value="UniProtKB-KW"/>
</dbReference>
<evidence type="ECO:0000256" key="13">
    <source>
        <dbReference type="ARBA" id="ARBA00022932"/>
    </source>
</evidence>
<dbReference type="Proteomes" id="UP000242715">
    <property type="component" value="Unassembled WGS sequence"/>
</dbReference>
<dbReference type="Pfam" id="PF17917">
    <property type="entry name" value="RT_RNaseH"/>
    <property type="match status" value="1"/>
</dbReference>
<dbReference type="Pfam" id="PF00098">
    <property type="entry name" value="zf-CCHC"/>
    <property type="match status" value="1"/>
</dbReference>
<keyword evidence="8" id="KW-0255">Endonuclease</keyword>
<evidence type="ECO:0000259" key="19">
    <source>
        <dbReference type="PROSITE" id="PS50158"/>
    </source>
</evidence>
<evidence type="ECO:0000256" key="2">
    <source>
        <dbReference type="ARBA" id="ARBA00022670"/>
    </source>
</evidence>
<feature type="domain" description="CCHC-type" evidence="19">
    <location>
        <begin position="219"/>
        <end position="234"/>
    </location>
</feature>
<keyword evidence="6" id="KW-0479">Metal-binding</keyword>
<dbReference type="PROSITE" id="PS50158">
    <property type="entry name" value="ZF_CCHC"/>
    <property type="match status" value="1"/>
</dbReference>
<keyword evidence="16" id="KW-0863">Zinc-finger</keyword>
<feature type="coiled-coil region" evidence="17">
    <location>
        <begin position="420"/>
        <end position="447"/>
    </location>
</feature>
<dbReference type="InterPro" id="IPR012337">
    <property type="entry name" value="RNaseH-like_sf"/>
</dbReference>
<dbReference type="InterPro" id="IPR021109">
    <property type="entry name" value="Peptidase_aspartic_dom_sf"/>
</dbReference>
<keyword evidence="23" id="KW-1185">Reference proteome</keyword>
<gene>
    <name evidence="22" type="ORF">TSUD_147320</name>
</gene>
<dbReference type="InterPro" id="IPR043502">
    <property type="entry name" value="DNA/RNA_pol_sf"/>
</dbReference>
<dbReference type="FunFam" id="3.10.20.370:FF:000001">
    <property type="entry name" value="Retrovirus-related Pol polyprotein from transposon 17.6-like protein"/>
    <property type="match status" value="1"/>
</dbReference>
<feature type="compositionally biased region" description="Basic and acidic residues" evidence="18">
    <location>
        <begin position="200"/>
        <end position="209"/>
    </location>
</feature>
<feature type="region of interest" description="Disordered" evidence="18">
    <location>
        <begin position="21"/>
        <end position="50"/>
    </location>
</feature>
<dbReference type="InterPro" id="IPR041588">
    <property type="entry name" value="Integrase_H2C2"/>
</dbReference>
<accession>A0A2Z6P0J0</accession>
<keyword evidence="13" id="KW-0239">DNA-directed DNA polymerase</keyword>
<evidence type="ECO:0000256" key="7">
    <source>
        <dbReference type="ARBA" id="ARBA00022750"/>
    </source>
</evidence>
<dbReference type="Gene3D" id="4.10.60.10">
    <property type="entry name" value="Zinc finger, CCHC-type"/>
    <property type="match status" value="1"/>
</dbReference>
<evidence type="ECO:0000256" key="6">
    <source>
        <dbReference type="ARBA" id="ARBA00022723"/>
    </source>
</evidence>
<evidence type="ECO:0000256" key="5">
    <source>
        <dbReference type="ARBA" id="ARBA00022722"/>
    </source>
</evidence>
<dbReference type="Pfam" id="PF08284">
    <property type="entry name" value="RVP_2"/>
    <property type="match status" value="1"/>
</dbReference>
<feature type="region of interest" description="Disordered" evidence="18">
    <location>
        <begin position="184"/>
        <end position="209"/>
    </location>
</feature>
<dbReference type="PANTHER" id="PTHR37984:SF5">
    <property type="entry name" value="PROTEIN NYNRIN-LIKE"/>
    <property type="match status" value="1"/>
</dbReference>
<dbReference type="GO" id="GO:0003887">
    <property type="term" value="F:DNA-directed DNA polymerase activity"/>
    <property type="evidence" value="ECO:0007669"/>
    <property type="project" value="UniProtKB-KW"/>
</dbReference>
<dbReference type="Pfam" id="PF24626">
    <property type="entry name" value="SH3_Tf2-1"/>
    <property type="match status" value="1"/>
</dbReference>
<dbReference type="GO" id="GO:0008270">
    <property type="term" value="F:zinc ion binding"/>
    <property type="evidence" value="ECO:0007669"/>
    <property type="project" value="UniProtKB-KW"/>
</dbReference>
<evidence type="ECO:0000256" key="9">
    <source>
        <dbReference type="ARBA" id="ARBA00022801"/>
    </source>
</evidence>
<dbReference type="InterPro" id="IPR041373">
    <property type="entry name" value="RT_RNaseH"/>
</dbReference>
<protein>
    <recommendedName>
        <fullName evidence="1">RNA-directed DNA polymerase</fullName>
        <ecNumber evidence="1">2.7.7.49</ecNumber>
    </recommendedName>
</protein>
<evidence type="ECO:0000259" key="21">
    <source>
        <dbReference type="PROSITE" id="PS50994"/>
    </source>
</evidence>
<organism evidence="22 23">
    <name type="scientific">Trifolium subterraneum</name>
    <name type="common">Subterranean clover</name>
    <dbReference type="NCBI Taxonomy" id="3900"/>
    <lineage>
        <taxon>Eukaryota</taxon>
        <taxon>Viridiplantae</taxon>
        <taxon>Streptophyta</taxon>
        <taxon>Embryophyta</taxon>
        <taxon>Tracheophyta</taxon>
        <taxon>Spermatophyta</taxon>
        <taxon>Magnoliopsida</taxon>
        <taxon>eudicotyledons</taxon>
        <taxon>Gunneridae</taxon>
        <taxon>Pentapetalae</taxon>
        <taxon>rosids</taxon>
        <taxon>fabids</taxon>
        <taxon>Fabales</taxon>
        <taxon>Fabaceae</taxon>
        <taxon>Papilionoideae</taxon>
        <taxon>50 kb inversion clade</taxon>
        <taxon>NPAAA clade</taxon>
        <taxon>Hologalegina</taxon>
        <taxon>IRL clade</taxon>
        <taxon>Trifolieae</taxon>
        <taxon>Trifolium</taxon>
    </lineage>
</organism>
<dbReference type="CDD" id="cd01647">
    <property type="entry name" value="RT_LTR"/>
    <property type="match status" value="1"/>
</dbReference>
<dbReference type="Gene3D" id="3.30.420.10">
    <property type="entry name" value="Ribonuclease H-like superfamily/Ribonuclease H"/>
    <property type="match status" value="1"/>
</dbReference>
<name>A0A2Z6P0J0_TRISU</name>
<dbReference type="PROSITE" id="PS50878">
    <property type="entry name" value="RT_POL"/>
    <property type="match status" value="1"/>
</dbReference>
<evidence type="ECO:0000256" key="16">
    <source>
        <dbReference type="PROSITE-ProRule" id="PRU00047"/>
    </source>
</evidence>
<keyword evidence="12" id="KW-0695">RNA-directed DNA polymerase</keyword>
<evidence type="ECO:0000313" key="22">
    <source>
        <dbReference type="EMBL" id="GAU35947.1"/>
    </source>
</evidence>
<evidence type="ECO:0000256" key="14">
    <source>
        <dbReference type="ARBA" id="ARBA00023125"/>
    </source>
</evidence>
<keyword evidence="15" id="KW-0233">DNA recombination</keyword>
<evidence type="ECO:0000259" key="20">
    <source>
        <dbReference type="PROSITE" id="PS50878"/>
    </source>
</evidence>
<keyword evidence="17" id="KW-0175">Coiled coil</keyword>
<dbReference type="GO" id="GO:0003964">
    <property type="term" value="F:RNA-directed DNA polymerase activity"/>
    <property type="evidence" value="ECO:0007669"/>
    <property type="project" value="UniProtKB-KW"/>
</dbReference>
<sequence length="1321" mass="150850">MKKAENKWDADYFKFLESYHPEDEFPPKADEASSQTTMESKRRDAPSEGDSNCCHPLRVIWKLEILYNSLNMFRNIVFFRLKHLASEGLESSASDGLQRKASEAEYAAKFESLCAFSPHYNTPEVENDKCVKFESGLRPDIKHIIGFAEIRNFTTLVAKARISDEDGKAKSNYFKAVRGKSQDRAKHYEVKGKGSARSGKGKEKEGDRSKECKATTPTCFNCGEEGHKSPECKKPKKVTGKVFALNGEGADQVDNLIRGTCFIHDTPLIAIIDTGATHSFISMDCIKRLNIPVYEMSGCMNIETPASGSVITRLVCRNCPVSLFGRHFGMDLVCIPLSGIDVIFGMNWLVFNQVHINYCEKTVIFPKSEGSLSLMNGEEVKEYLNDHGELFMVFGSLKLEGGVKLEEIPVVILGTSPISMASYRMSASELNELKKQLEELLEKKFIRPSVSPWGAPVLLVKKKEGSMRLCIDYRQLNKATIKNKYPLPRIDDSMDQLVGACVFYKINLRSGYHQIRVKTEDVPKTAFRTRYGHYEYTVMSFGVTNAPGVFMEYMNRIFHSFLDKFVVVFIDDILVYSKSEEEHKEHLKEKKLYAKLSKCEFWLKEVIFLGHVISSGGIAVDPAKVDAVMKWGTPESVSEIRSFLGLASYYRSFQELKKKLTTAPVLILPDAKESFVVYCDASKLGLGGVLMQKGKVVAYASRQLKVHERNYPTHDLELAPVVFALKVWRHYLYGSRFEVFSDHKSLKYLFDQKELNMRQRRWLEFLKDYDFELSYHPGKANVVADALSRQSLHMSSLMAKELELIEKFRDLSLVCEVTSNSVKLGMLKLTNPFLEKIRECQKEEEKLMKRVALVIEGQENDFKIDENGMYQDLKKLFWWPRMKKEIAEYVYAGLVCQKSKIEHQKPSGLLQPLFIPEWKWDSIAMDFVGGLPKTAKGNEVIWVIVDRLTKSAHFITIKIGTLVPKLAEIYVEQIIRLHGIPSSIVSDRDPKFTSRFWESLQEALGTKLRLSSAYHPQTDGQSERTIQSLEDLLRACVLEQGESWDSCLPLIEFTYNNSLHSSIGMAPFEALYGRRCRTPLCWYESGETVVLGPDIVQETTEKIRMIQEKMKASQSRQKSYHNKKRKDVEFQEGDHVFLRVTSTTGVGRALKSKKLTSKFIGPYQISERIEKVAYRIALPVTLSNLHDVFHVSQLRKYVSDPSHVIESDDIQVKDNLTIETIPLRIEGREVKKLRNKEIASKFWAFVAKRELARELVGLASARQPALCSLTCFATARASKRWRMLPDYSLGLARGRILRREDLLCLLRRSTRHCCQVFGVRR</sequence>
<reference evidence="23" key="1">
    <citation type="journal article" date="2017" name="Front. Plant Sci.">
        <title>Climate Clever Clovers: New Paradigm to Reduce the Environmental Footprint of Ruminants by Breeding Low Methanogenic Forages Utilizing Haplotype Variation.</title>
        <authorList>
            <person name="Kaur P."/>
            <person name="Appels R."/>
            <person name="Bayer P.E."/>
            <person name="Keeble-Gagnere G."/>
            <person name="Wang J."/>
            <person name="Hirakawa H."/>
            <person name="Shirasawa K."/>
            <person name="Vercoe P."/>
            <person name="Stefanova K."/>
            <person name="Durmic Z."/>
            <person name="Nichols P."/>
            <person name="Revell C."/>
            <person name="Isobe S.N."/>
            <person name="Edwards D."/>
            <person name="Erskine W."/>
        </authorList>
    </citation>
    <scope>NUCLEOTIDE SEQUENCE [LARGE SCALE GENOMIC DNA]</scope>
    <source>
        <strain evidence="23">cv. Daliak</strain>
    </source>
</reference>
<keyword evidence="4" id="KW-0548">Nucleotidyltransferase</keyword>
<keyword evidence="16" id="KW-0862">Zinc</keyword>
<keyword evidence="10" id="KW-0460">Magnesium</keyword>
<evidence type="ECO:0000256" key="10">
    <source>
        <dbReference type="ARBA" id="ARBA00022842"/>
    </source>
</evidence>
<dbReference type="Gene3D" id="1.10.340.70">
    <property type="match status" value="1"/>
</dbReference>
<dbReference type="Gene3D" id="2.40.70.10">
    <property type="entry name" value="Acid Proteases"/>
    <property type="match status" value="1"/>
</dbReference>
<dbReference type="InterPro" id="IPR000477">
    <property type="entry name" value="RT_dom"/>
</dbReference>
<feature type="domain" description="Reverse transcriptase" evidence="20">
    <location>
        <begin position="441"/>
        <end position="648"/>
    </location>
</feature>
<keyword evidence="9" id="KW-0378">Hydrolase</keyword>
<dbReference type="SMART" id="SM00343">
    <property type="entry name" value="ZnF_C2HC"/>
    <property type="match status" value="1"/>
</dbReference>
<dbReference type="PROSITE" id="PS50994">
    <property type="entry name" value="INTEGRASE"/>
    <property type="match status" value="1"/>
</dbReference>
<dbReference type="InterPro" id="IPR043128">
    <property type="entry name" value="Rev_trsase/Diguanyl_cyclase"/>
</dbReference>
<dbReference type="Pfam" id="PF17921">
    <property type="entry name" value="Integrase_H2C2"/>
    <property type="match status" value="1"/>
</dbReference>
<proteinExistence type="predicted"/>
<dbReference type="GO" id="GO:0006310">
    <property type="term" value="P:DNA recombination"/>
    <property type="evidence" value="ECO:0007669"/>
    <property type="project" value="UniProtKB-KW"/>
</dbReference>
<evidence type="ECO:0000256" key="8">
    <source>
        <dbReference type="ARBA" id="ARBA00022759"/>
    </source>
</evidence>
<dbReference type="InterPro" id="IPR036875">
    <property type="entry name" value="Znf_CCHC_sf"/>
</dbReference>
<dbReference type="SUPFAM" id="SSF50630">
    <property type="entry name" value="Acid proteases"/>
    <property type="match status" value="1"/>
</dbReference>
<keyword evidence="5" id="KW-0540">Nuclease</keyword>
<dbReference type="SUPFAM" id="SSF56672">
    <property type="entry name" value="DNA/RNA polymerases"/>
    <property type="match status" value="1"/>
</dbReference>
<dbReference type="PANTHER" id="PTHR37984">
    <property type="entry name" value="PROTEIN CBG26694"/>
    <property type="match status" value="1"/>
</dbReference>
<keyword evidence="2" id="KW-0645">Protease</keyword>
<dbReference type="SUPFAM" id="SSF53098">
    <property type="entry name" value="Ribonuclease H-like"/>
    <property type="match status" value="1"/>
</dbReference>
<dbReference type="GO" id="GO:0003677">
    <property type="term" value="F:DNA binding"/>
    <property type="evidence" value="ECO:0007669"/>
    <property type="project" value="UniProtKB-KW"/>
</dbReference>
<dbReference type="InterPro" id="IPR050951">
    <property type="entry name" value="Retrovirus_Pol_polyprotein"/>
</dbReference>
<keyword evidence="11" id="KW-0229">DNA integration</keyword>
<evidence type="ECO:0000256" key="3">
    <source>
        <dbReference type="ARBA" id="ARBA00022679"/>
    </source>
</evidence>
<dbReference type="InterPro" id="IPR001878">
    <property type="entry name" value="Znf_CCHC"/>
</dbReference>
<dbReference type="Pfam" id="PF00078">
    <property type="entry name" value="RVT_1"/>
    <property type="match status" value="1"/>
</dbReference>
<keyword evidence="3" id="KW-0808">Transferase</keyword>
<dbReference type="EC" id="2.7.7.49" evidence="1"/>
<evidence type="ECO:0000256" key="17">
    <source>
        <dbReference type="SAM" id="Coils"/>
    </source>
</evidence>